<name>A0A0E9QB16_ANGAN</name>
<dbReference type="EMBL" id="GBXM01086809">
    <property type="protein sequence ID" value="JAH21768.1"/>
    <property type="molecule type" value="Transcribed_RNA"/>
</dbReference>
<dbReference type="AlphaFoldDB" id="A0A0E9QB16"/>
<proteinExistence type="predicted"/>
<sequence>MYFYACISACKCMHVGLQSSPKLLTPLMKMRETRCINE</sequence>
<reference evidence="1" key="2">
    <citation type="journal article" date="2015" name="Fish Shellfish Immunol.">
        <title>Early steps in the European eel (Anguilla anguilla)-Vibrio vulnificus interaction in the gills: Role of the RtxA13 toxin.</title>
        <authorList>
            <person name="Callol A."/>
            <person name="Pajuelo D."/>
            <person name="Ebbesson L."/>
            <person name="Teles M."/>
            <person name="MacKenzie S."/>
            <person name="Amaro C."/>
        </authorList>
    </citation>
    <scope>NUCLEOTIDE SEQUENCE</scope>
</reference>
<dbReference type="EMBL" id="GBXM01095299">
    <property type="protein sequence ID" value="JAH13278.1"/>
    <property type="molecule type" value="Transcribed_RNA"/>
</dbReference>
<accession>A0A0E9QB16</accession>
<evidence type="ECO:0000313" key="1">
    <source>
        <dbReference type="EMBL" id="JAH13278.1"/>
    </source>
</evidence>
<protein>
    <submittedName>
        <fullName evidence="1">Uncharacterized protein</fullName>
    </submittedName>
</protein>
<reference evidence="1" key="1">
    <citation type="submission" date="2014-11" db="EMBL/GenBank/DDBJ databases">
        <authorList>
            <person name="Amaro Gonzalez C."/>
        </authorList>
    </citation>
    <scope>NUCLEOTIDE SEQUENCE</scope>
</reference>
<organism evidence="1">
    <name type="scientific">Anguilla anguilla</name>
    <name type="common">European freshwater eel</name>
    <name type="synonym">Muraena anguilla</name>
    <dbReference type="NCBI Taxonomy" id="7936"/>
    <lineage>
        <taxon>Eukaryota</taxon>
        <taxon>Metazoa</taxon>
        <taxon>Chordata</taxon>
        <taxon>Craniata</taxon>
        <taxon>Vertebrata</taxon>
        <taxon>Euteleostomi</taxon>
        <taxon>Actinopterygii</taxon>
        <taxon>Neopterygii</taxon>
        <taxon>Teleostei</taxon>
        <taxon>Anguilliformes</taxon>
        <taxon>Anguillidae</taxon>
        <taxon>Anguilla</taxon>
    </lineage>
</organism>